<evidence type="ECO:0000256" key="2">
    <source>
        <dbReference type="SAM" id="Phobius"/>
    </source>
</evidence>
<keyword evidence="2" id="KW-0472">Membrane</keyword>
<dbReference type="Pfam" id="PF04536">
    <property type="entry name" value="TPM_phosphatase"/>
    <property type="match status" value="1"/>
</dbReference>
<keyword evidence="5" id="KW-1185">Reference proteome</keyword>
<dbReference type="InterPro" id="IPR007621">
    <property type="entry name" value="TPM_dom"/>
</dbReference>
<feature type="region of interest" description="Disordered" evidence="1">
    <location>
        <begin position="255"/>
        <end position="282"/>
    </location>
</feature>
<comment type="caution">
    <text evidence="4">The sequence shown here is derived from an EMBL/GenBank/DDBJ whole genome shotgun (WGS) entry which is preliminary data.</text>
</comment>
<gene>
    <name evidence="4" type="ORF">ACFFUT_11750</name>
</gene>
<evidence type="ECO:0000256" key="1">
    <source>
        <dbReference type="SAM" id="MobiDB-lite"/>
    </source>
</evidence>
<proteinExistence type="predicted"/>
<accession>A0ABV5JID5</accession>
<dbReference type="RefSeq" id="WP_213887907.1">
    <property type="nucleotide sequence ID" value="NZ_JAGFNU010000002.1"/>
</dbReference>
<dbReference type="Proteomes" id="UP001589683">
    <property type="component" value="Unassembled WGS sequence"/>
</dbReference>
<evidence type="ECO:0000313" key="5">
    <source>
        <dbReference type="Proteomes" id="UP001589683"/>
    </source>
</evidence>
<sequence length="282" mass="31466">MMLRVLVFIFCVFPTLLFAQNYPAYTSVYINDYANIIDEDAEARLLAELENLKKETGVGATVLTLGSWKTFGGHDTIESFATGLFNEWGIGSAERNDGILILVAQTDREMRVELGTGYLRGYDIIAGDIIDQRFLPEFRSDNYSQGIENGTYEVIDQVARPHTAGQEPPEQAVRSDRWRFLIPFVVVAGMLFLAFRRKLGDFRMRFRHCPNCGRRGLSRDHEVILAASRTVGGRRRQTTYCRYCDYSDSKEFATSRTSRSGRSGGGSFGGGSSSGGGASGRW</sequence>
<feature type="transmembrane region" description="Helical" evidence="2">
    <location>
        <begin position="178"/>
        <end position="195"/>
    </location>
</feature>
<protein>
    <submittedName>
        <fullName evidence="4">TPM domain-containing protein</fullName>
    </submittedName>
</protein>
<keyword evidence="2" id="KW-1133">Transmembrane helix</keyword>
<feature type="domain" description="TPM" evidence="3">
    <location>
        <begin position="30"/>
        <end position="156"/>
    </location>
</feature>
<reference evidence="4 5" key="1">
    <citation type="submission" date="2024-09" db="EMBL/GenBank/DDBJ databases">
        <authorList>
            <person name="Sun Q."/>
            <person name="Mori K."/>
        </authorList>
    </citation>
    <scope>NUCLEOTIDE SEQUENCE [LARGE SCALE GENOMIC DNA]</scope>
    <source>
        <strain evidence="4 5">CECT 8726</strain>
    </source>
</reference>
<dbReference type="PANTHER" id="PTHR30373">
    <property type="entry name" value="UPF0603 PROTEIN YGCG"/>
    <property type="match status" value="1"/>
</dbReference>
<dbReference type="Gene3D" id="3.10.310.50">
    <property type="match status" value="1"/>
</dbReference>
<dbReference type="PANTHER" id="PTHR30373:SF2">
    <property type="entry name" value="UPF0603 PROTEIN YGCG"/>
    <property type="match status" value="1"/>
</dbReference>
<evidence type="ECO:0000259" key="3">
    <source>
        <dbReference type="Pfam" id="PF04536"/>
    </source>
</evidence>
<keyword evidence="2" id="KW-0812">Transmembrane</keyword>
<feature type="compositionally biased region" description="Gly residues" evidence="1">
    <location>
        <begin position="262"/>
        <end position="282"/>
    </location>
</feature>
<name>A0ABV5JID5_9RHOB</name>
<dbReference type="EMBL" id="JBHMEA010000039">
    <property type="protein sequence ID" value="MFB9232458.1"/>
    <property type="molecule type" value="Genomic_DNA"/>
</dbReference>
<organism evidence="4 5">
    <name type="scientific">Pseudohalocynthiibacter aestuariivivens</name>
    <dbReference type="NCBI Taxonomy" id="1591409"/>
    <lineage>
        <taxon>Bacteria</taxon>
        <taxon>Pseudomonadati</taxon>
        <taxon>Pseudomonadota</taxon>
        <taxon>Alphaproteobacteria</taxon>
        <taxon>Rhodobacterales</taxon>
        <taxon>Paracoccaceae</taxon>
        <taxon>Pseudohalocynthiibacter</taxon>
    </lineage>
</organism>
<evidence type="ECO:0000313" key="4">
    <source>
        <dbReference type="EMBL" id="MFB9232458.1"/>
    </source>
</evidence>